<dbReference type="GeneID" id="68103433"/>
<feature type="compositionally biased region" description="Basic and acidic residues" evidence="1">
    <location>
        <begin position="79"/>
        <end position="101"/>
    </location>
</feature>
<evidence type="ECO:0000313" key="3">
    <source>
        <dbReference type="Proteomes" id="UP000816034"/>
    </source>
</evidence>
<accession>A0AA88GEI3</accession>
<protein>
    <submittedName>
        <fullName evidence="2">Uncharacterized protein</fullName>
    </submittedName>
</protein>
<dbReference type="AlphaFoldDB" id="A0AA88GEI3"/>
<feature type="region of interest" description="Disordered" evidence="1">
    <location>
        <begin position="74"/>
        <end position="101"/>
    </location>
</feature>
<name>A0AA88GEI3_NAELO</name>
<reference evidence="2 3" key="1">
    <citation type="journal article" date="2018" name="BMC Genomics">
        <title>The genome of Naegleria lovaniensis, the basis for a comparative approach to unravel pathogenicity factors of the human pathogenic amoeba N. fowleri.</title>
        <authorList>
            <person name="Liechti N."/>
            <person name="Schurch N."/>
            <person name="Bruggmann R."/>
            <person name="Wittwer M."/>
        </authorList>
    </citation>
    <scope>NUCLEOTIDE SEQUENCE [LARGE SCALE GENOMIC DNA]</scope>
    <source>
        <strain evidence="2 3">ATCC 30569</strain>
    </source>
</reference>
<dbReference type="RefSeq" id="XP_044543316.1">
    <property type="nucleotide sequence ID" value="XM_044686583.1"/>
</dbReference>
<evidence type="ECO:0000313" key="2">
    <source>
        <dbReference type="EMBL" id="KAG2374142.1"/>
    </source>
</evidence>
<keyword evidence="3" id="KW-1185">Reference proteome</keyword>
<comment type="caution">
    <text evidence="2">The sequence shown here is derived from an EMBL/GenBank/DDBJ whole genome shotgun (WGS) entry which is preliminary data.</text>
</comment>
<gene>
    <name evidence="2" type="ORF">C9374_010979</name>
</gene>
<sequence length="352" mass="40548">MTNKHSMKFELGDELISASKTDTTNRQDHSLVRAVLPLQHSNHPEERFSTPIQAERNSETTLLDEILIQAPPTYNASSKLKDSSKNSSLAKDHHNQDQTFTEKKKTVLRELWATLRSLKSNYDETKHAHLFQRASETSNFFRFRRSSDSHEQPSPSYEGVAKRSSWLKRRAGHVGGRSLSSFHAHSSREFSAREPDSKRVDVEFNDYSQLRRRIYSPASSCMLFENGHDEYEPTFTNEWTSKHTFQKFYIRSTNYRVDNSSDMMDYERCGEDNVLDDDTNLFDSCNSYMYQHEEFPPTDTKLYDSTSSSTALNLVTADQNTVDDISIDLNNDEDDFHSVFVDIGSPPSSPQF</sequence>
<proteinExistence type="predicted"/>
<organism evidence="2 3">
    <name type="scientific">Naegleria lovaniensis</name>
    <name type="common">Amoeba</name>
    <dbReference type="NCBI Taxonomy" id="51637"/>
    <lineage>
        <taxon>Eukaryota</taxon>
        <taxon>Discoba</taxon>
        <taxon>Heterolobosea</taxon>
        <taxon>Tetramitia</taxon>
        <taxon>Eutetramitia</taxon>
        <taxon>Vahlkampfiidae</taxon>
        <taxon>Naegleria</taxon>
    </lineage>
</organism>
<evidence type="ECO:0000256" key="1">
    <source>
        <dbReference type="SAM" id="MobiDB-lite"/>
    </source>
</evidence>
<dbReference type="EMBL" id="PYSW02000047">
    <property type="protein sequence ID" value="KAG2374142.1"/>
    <property type="molecule type" value="Genomic_DNA"/>
</dbReference>
<dbReference type="Proteomes" id="UP000816034">
    <property type="component" value="Unassembled WGS sequence"/>
</dbReference>